<reference evidence="2" key="1">
    <citation type="submission" date="2020-03" db="EMBL/GenBank/DDBJ databases">
        <title>The deep terrestrial virosphere.</title>
        <authorList>
            <person name="Holmfeldt K."/>
            <person name="Nilsson E."/>
            <person name="Simone D."/>
            <person name="Lopez-Fernandez M."/>
            <person name="Wu X."/>
            <person name="de Brujin I."/>
            <person name="Lundin D."/>
            <person name="Andersson A."/>
            <person name="Bertilsson S."/>
            <person name="Dopson M."/>
        </authorList>
    </citation>
    <scope>NUCLEOTIDE SEQUENCE</scope>
    <source>
        <strain evidence="2">MM415B02459</strain>
    </source>
</reference>
<protein>
    <recommendedName>
        <fullName evidence="3">Portal protein</fullName>
    </recommendedName>
</protein>
<dbReference type="EMBL" id="MT142885">
    <property type="protein sequence ID" value="QJA90018.1"/>
    <property type="molecule type" value="Genomic_DNA"/>
</dbReference>
<gene>
    <name evidence="2" type="ORF">MM415B02459_0006</name>
</gene>
<organism evidence="2">
    <name type="scientific">viral metagenome</name>
    <dbReference type="NCBI Taxonomy" id="1070528"/>
    <lineage>
        <taxon>unclassified sequences</taxon>
        <taxon>metagenomes</taxon>
        <taxon>organismal metagenomes</taxon>
    </lineage>
</organism>
<evidence type="ECO:0000256" key="1">
    <source>
        <dbReference type="SAM" id="MobiDB-lite"/>
    </source>
</evidence>
<dbReference type="InterPro" id="IPR032427">
    <property type="entry name" value="P22_portal"/>
</dbReference>
<evidence type="ECO:0008006" key="3">
    <source>
        <dbReference type="Google" id="ProtNLM"/>
    </source>
</evidence>
<name>A0A6M3LA64_9ZZZZ</name>
<sequence length="643" mass="74315">MKEKEDWKKLKEVIDVIFEDTKDARKKMEDHYNMFLGKIWDKDKLNEWDSEVYYNMAFSLVQAQAPLLTDNNPIPTVVPRFDFLEKVANSYTLAVQYLWDALEMPMKTQKALIYAMVKKIGIFKVYYNKNKGFGGDLCCDIVDPSEFFIAPGYDDEWEAPFCGCKSIKPLSWIRANFPEAKDIKAETSLFKKDEDKNAFKYQDAKDFELDVRFATVYEVFIRNADFVADFPTLDTNDGEKKGFLSFLKKKKGKKEDESEEAEEKEEEQDYGKYIYFTSDQFLAEKPSSDRHGLPPYVSLRNYIDPSGFLGIDEIDQTETLIKEMNIMLQAIVKYAKNHLDPNYEFDVSQNADKDDIQDRLHKGGQIFSKNGMNNTNPLLKPVFEAQMNPVVLNLFGIIPNLLEEISGITDVAKGEASKKQRQSASEIAILLESSHTRIRQKVRNLEWSLKRVCYLFVKLMQQYYTEPRDIYNKTEDGYEYSKISNSPQAAQNMIANPQSIMKGQQFEQGQIKANEITPEEQQEYDDYKKYMEAFGDADPVYFDFDIQIDTNSTLPLDKQTLANMFIRLAQMQLVDRDSVLEVLKVPKWKEIVDRMNRKEEEMKQAKMGGPPPGGPPQTANPNNPQDQAEFQQIMDQMQGGQNG</sequence>
<dbReference type="Pfam" id="PF16510">
    <property type="entry name" value="P22_portal"/>
    <property type="match status" value="1"/>
</dbReference>
<dbReference type="AlphaFoldDB" id="A0A6M3LA64"/>
<feature type="compositionally biased region" description="Polar residues" evidence="1">
    <location>
        <begin position="617"/>
        <end position="627"/>
    </location>
</feature>
<proteinExistence type="predicted"/>
<accession>A0A6M3LA64</accession>
<evidence type="ECO:0000313" key="2">
    <source>
        <dbReference type="EMBL" id="QJA90018.1"/>
    </source>
</evidence>
<feature type="region of interest" description="Disordered" evidence="1">
    <location>
        <begin position="598"/>
        <end position="627"/>
    </location>
</feature>